<sequence>RCTLRRAWTPFTANTSLHIMSLGVVATSREASKVMLNAIGYIVFVTAVVVLMVTVLPS</sequence>
<gene>
    <name evidence="2" type="ORF">LCGC14_1414310</name>
</gene>
<keyword evidence="1" id="KW-1133">Transmembrane helix</keyword>
<comment type="caution">
    <text evidence="2">The sequence shown here is derived from an EMBL/GenBank/DDBJ whole genome shotgun (WGS) entry which is preliminary data.</text>
</comment>
<organism evidence="2">
    <name type="scientific">marine sediment metagenome</name>
    <dbReference type="NCBI Taxonomy" id="412755"/>
    <lineage>
        <taxon>unclassified sequences</taxon>
        <taxon>metagenomes</taxon>
        <taxon>ecological metagenomes</taxon>
    </lineage>
</organism>
<evidence type="ECO:0000313" key="2">
    <source>
        <dbReference type="EMBL" id="KKM73042.1"/>
    </source>
</evidence>
<dbReference type="AlphaFoldDB" id="A0A0F9MUZ1"/>
<name>A0A0F9MUZ1_9ZZZZ</name>
<dbReference type="EMBL" id="LAZR01009368">
    <property type="protein sequence ID" value="KKM73042.1"/>
    <property type="molecule type" value="Genomic_DNA"/>
</dbReference>
<proteinExistence type="predicted"/>
<evidence type="ECO:0000256" key="1">
    <source>
        <dbReference type="SAM" id="Phobius"/>
    </source>
</evidence>
<protein>
    <submittedName>
        <fullName evidence="2">Uncharacterized protein</fullName>
    </submittedName>
</protein>
<feature type="non-terminal residue" evidence="2">
    <location>
        <position position="1"/>
    </location>
</feature>
<keyword evidence="1" id="KW-0472">Membrane</keyword>
<feature type="transmembrane region" description="Helical" evidence="1">
    <location>
        <begin position="38"/>
        <end position="56"/>
    </location>
</feature>
<accession>A0A0F9MUZ1</accession>
<keyword evidence="1" id="KW-0812">Transmembrane</keyword>
<reference evidence="2" key="1">
    <citation type="journal article" date="2015" name="Nature">
        <title>Complex archaea that bridge the gap between prokaryotes and eukaryotes.</title>
        <authorList>
            <person name="Spang A."/>
            <person name="Saw J.H."/>
            <person name="Jorgensen S.L."/>
            <person name="Zaremba-Niedzwiedzka K."/>
            <person name="Martijn J."/>
            <person name="Lind A.E."/>
            <person name="van Eijk R."/>
            <person name="Schleper C."/>
            <person name="Guy L."/>
            <person name="Ettema T.J."/>
        </authorList>
    </citation>
    <scope>NUCLEOTIDE SEQUENCE</scope>
</reference>